<dbReference type="Pfam" id="PF02536">
    <property type="entry name" value="mTERF"/>
    <property type="match status" value="1"/>
</dbReference>
<protein>
    <recommendedName>
        <fullName evidence="6">Transcription termination factor 3, mitochondrial</fullName>
    </recommendedName>
</protein>
<dbReference type="EMBL" id="JAHQIW010003779">
    <property type="protein sequence ID" value="KAJ1360138.1"/>
    <property type="molecule type" value="Genomic_DNA"/>
</dbReference>
<gene>
    <name evidence="4" type="ORF">KIN20_019049</name>
</gene>
<evidence type="ECO:0000313" key="5">
    <source>
        <dbReference type="Proteomes" id="UP001196413"/>
    </source>
</evidence>
<dbReference type="GO" id="GO:0005739">
    <property type="term" value="C:mitochondrion"/>
    <property type="evidence" value="ECO:0007669"/>
    <property type="project" value="TreeGrafter"/>
</dbReference>
<proteinExistence type="inferred from homology"/>
<reference evidence="4" key="1">
    <citation type="submission" date="2021-06" db="EMBL/GenBank/DDBJ databases">
        <title>Parelaphostrongylus tenuis whole genome reference sequence.</title>
        <authorList>
            <person name="Garwood T.J."/>
            <person name="Larsen P.A."/>
            <person name="Fountain-Jones N.M."/>
            <person name="Garbe J.R."/>
            <person name="Macchietto M.G."/>
            <person name="Kania S.A."/>
            <person name="Gerhold R.W."/>
            <person name="Richards J.E."/>
            <person name="Wolf T.M."/>
        </authorList>
    </citation>
    <scope>NUCLEOTIDE SEQUENCE</scope>
    <source>
        <strain evidence="4">MNPRO001-30</strain>
        <tissue evidence="4">Meninges</tissue>
    </source>
</reference>
<keyword evidence="5" id="KW-1185">Reference proteome</keyword>
<evidence type="ECO:0008006" key="6">
    <source>
        <dbReference type="Google" id="ProtNLM"/>
    </source>
</evidence>
<accession>A0AAD5MQX4</accession>
<dbReference type="Proteomes" id="UP001196413">
    <property type="component" value="Unassembled WGS sequence"/>
</dbReference>
<feature type="region of interest" description="Disordered" evidence="3">
    <location>
        <begin position="45"/>
        <end position="76"/>
    </location>
</feature>
<dbReference type="Gene3D" id="1.25.70.10">
    <property type="entry name" value="Transcription termination factor 3, mitochondrial"/>
    <property type="match status" value="1"/>
</dbReference>
<organism evidence="4 5">
    <name type="scientific">Parelaphostrongylus tenuis</name>
    <name type="common">Meningeal worm</name>
    <dbReference type="NCBI Taxonomy" id="148309"/>
    <lineage>
        <taxon>Eukaryota</taxon>
        <taxon>Metazoa</taxon>
        <taxon>Ecdysozoa</taxon>
        <taxon>Nematoda</taxon>
        <taxon>Chromadorea</taxon>
        <taxon>Rhabditida</taxon>
        <taxon>Rhabditina</taxon>
        <taxon>Rhabditomorpha</taxon>
        <taxon>Strongyloidea</taxon>
        <taxon>Metastrongylidae</taxon>
        <taxon>Parelaphostrongylus</taxon>
    </lineage>
</organism>
<comment type="caution">
    <text evidence="4">The sequence shown here is derived from an EMBL/GenBank/DDBJ whole genome shotgun (WGS) entry which is preliminary data.</text>
</comment>
<name>A0AAD5MQX4_PARTN</name>
<dbReference type="GO" id="GO:0003676">
    <property type="term" value="F:nucleic acid binding"/>
    <property type="evidence" value="ECO:0007669"/>
    <property type="project" value="InterPro"/>
</dbReference>
<keyword evidence="2" id="KW-0809">Transit peptide</keyword>
<evidence type="ECO:0000313" key="4">
    <source>
        <dbReference type="EMBL" id="KAJ1360138.1"/>
    </source>
</evidence>
<dbReference type="GO" id="GO:0006390">
    <property type="term" value="P:mitochondrial transcription"/>
    <property type="evidence" value="ECO:0007669"/>
    <property type="project" value="TreeGrafter"/>
</dbReference>
<dbReference type="PANTHER" id="PTHR13068">
    <property type="entry name" value="CGI-12 PROTEIN-RELATED"/>
    <property type="match status" value="1"/>
</dbReference>
<dbReference type="InterPro" id="IPR038538">
    <property type="entry name" value="MTERF_sf"/>
</dbReference>
<evidence type="ECO:0000256" key="1">
    <source>
        <dbReference type="ARBA" id="ARBA00007692"/>
    </source>
</evidence>
<evidence type="ECO:0000256" key="3">
    <source>
        <dbReference type="SAM" id="MobiDB-lite"/>
    </source>
</evidence>
<dbReference type="PANTHER" id="PTHR13068:SF112">
    <property type="entry name" value="TRANSCRIPTION TERMINATION FACTOR 3, MITOCHONDRIAL"/>
    <property type="match status" value="1"/>
</dbReference>
<sequence>MFSTKLARLVMVCRLKNSYLQLRVRRSNVASDYIDANDHQICTEEGPSHYGRSVESQSDVAPNEIRKSGRRRKARGIRSKENVVNSDGDLFDGELRRLTDVELVQKVSMEELEWFKRINDTVNPSFISEEKDSLSTPSACMEMTPEEKALKRRTGKTVFRSIIYSEGELDGSDLDTPPSSANPHPFIPSKHSPPVYARSLVPFVNYSFLLQTLVDIGVNLFEVEQNTRAGKQLLRLDLEKDVGPKLRWLLSLGFQVGDLGVYLTKNPFYLLQDLNDMQARVNYLTSMKFSMEDVCGIIRGFRYWLNVDVKILDSRLGWVQRQFDLSGNEVRALIRKEPRILMFGLGPLQRLVGLLNKELEFSPKQLKRILLSDPRVFMMDAKFIKTNYDYVHRIMRLSNPTIVRHPLILRCSHSSIRNRKSKFITCSSYRWVLNICHSNDKKLSGTSKCNRSAFCVHLVGNH</sequence>
<dbReference type="AlphaFoldDB" id="A0AAD5MQX4"/>
<evidence type="ECO:0000256" key="2">
    <source>
        <dbReference type="ARBA" id="ARBA00022946"/>
    </source>
</evidence>
<dbReference type="GO" id="GO:0061668">
    <property type="term" value="P:mitochondrial ribosome assembly"/>
    <property type="evidence" value="ECO:0007669"/>
    <property type="project" value="TreeGrafter"/>
</dbReference>
<dbReference type="SMART" id="SM00733">
    <property type="entry name" value="Mterf"/>
    <property type="match status" value="5"/>
</dbReference>
<dbReference type="InterPro" id="IPR003690">
    <property type="entry name" value="MTERF"/>
</dbReference>
<comment type="similarity">
    <text evidence="1">Belongs to the mTERF family.</text>
</comment>